<feature type="compositionally biased region" description="Low complexity" evidence="2">
    <location>
        <begin position="512"/>
        <end position="530"/>
    </location>
</feature>
<accession>A0A0N4TIV9</accession>
<protein>
    <submittedName>
        <fullName evidence="5">Shootin-1</fullName>
    </submittedName>
</protein>
<feature type="compositionally biased region" description="Basic and acidic residues" evidence="2">
    <location>
        <begin position="302"/>
        <end position="312"/>
    </location>
</feature>
<dbReference type="WBParaSite" id="BPAG_0000818901-mRNA-1">
    <property type="protein sequence ID" value="BPAG_0000818901-mRNA-1"/>
    <property type="gene ID" value="BPAG_0000818901"/>
</dbReference>
<dbReference type="EMBL" id="UZAD01013131">
    <property type="protein sequence ID" value="VDN89337.1"/>
    <property type="molecule type" value="Genomic_DNA"/>
</dbReference>
<reference evidence="5" key="1">
    <citation type="submission" date="2016-04" db="UniProtKB">
        <authorList>
            <consortium name="WormBaseParasite"/>
        </authorList>
    </citation>
    <scope>IDENTIFICATION</scope>
</reference>
<evidence type="ECO:0000313" key="4">
    <source>
        <dbReference type="Proteomes" id="UP000278627"/>
    </source>
</evidence>
<evidence type="ECO:0000256" key="1">
    <source>
        <dbReference type="SAM" id="Coils"/>
    </source>
</evidence>
<keyword evidence="4" id="KW-1185">Reference proteome</keyword>
<feature type="compositionally biased region" description="Basic and acidic residues" evidence="2">
    <location>
        <begin position="608"/>
        <end position="624"/>
    </location>
</feature>
<sequence length="1592" mass="180770">MTSSTSTRSTFSGISEGWLSEAGSSRLQNRSSAEESQEDCPKCAALRLNTVIAEEALASLSGQFKNLQKELKKTEQVSKINEEQAKYIDERRSKLENLEAEHTSLYAEYENLRITHDSLKRQYDEVVATARRNQRLIEESVKYHETCKVAVENLMAEKEARQELLAKYLKSVEAAAKINDSMKQLEKKCVQLQAMNEKLEPFRYHCPAMLRLLLEFGEIIENNGLMTKSLQRRLARYKDKDDLREYLLRKSRRLTNLSESSTKTMEESSDDDELAKDVEHLLLTTGSPPHPRSPKKSVSLNEELRNDEKTNDHSTNPVKETSNIGVEKENFLRKQLENVEDLHMSFPRFQFNSDTHMDEAKAICKRQLKLTEKQKIETLYVEKKKVDDVLSICFPSTLSSSLAKKNKQLVGKDVQESEDGLQKNIVQDMCENNSKIERDKNMPEVEVTFNSIVYQNNEEKQVCRSTERLSTWLSFVHLDPLLPELNRPTFLDNETELSKQHSSVDFMDNLFGSSSPSTSSRRTSVGSTESCIIPKNKTGMRSELSCSVDAVLTTEETSFLIEPLSLPLVSSSSVYSSVTDSIIPVSEALEDSSSLCRASVSIMETGTNDERPGNESVENHRVSDEITEIPFMEALVPTIRQRLRPKTTDSKSVRSSVTEKSSQRKHSGFNSPNGNENFRIRIASPKLPKVITESSSTKEDELDENQGSRMQSSRSEKMISGRAVFGGKTCSEKDENLVRLSEGKVESVLKMLAVKNAELKTIQNEQEFERCVGNPTSQEQPLHSTRMKQLQIDSFSSKHMEELSIDSKELISVQNDLRTEDVLMQRENANTKPGETIGIRNDNNIALHRRSQKDWDLNEMKSLKNNRKILKRHEIPGTIKLGNEVGKKKNIHSLGTRIQQEMALRNELENTKIAVESLSKNEQNRESRKLTLTRNNQVTCESRKRKLAEEGCSNTEDEWKDGDQTTASLQKSKMIETDHEKEPVSEDNECTMKSTTLNIKSLRTELSDDDGDDNRLEIVADEVELSHLNIENASGAIHVSNNCEKSEKTKRTTVATKKSVSIMRSEMYKKMHRRLAVQTSCMKEIGRVQGRKSMGNKAIPTLSTSKKMERPNISQRRRTAVMVPTGRDELKKAKNAYLQNVGLPVIQQSLSSTKVANGSDDAAVMCLFDQAISESNYDDKLLEIIQKFQTPAISVISCEKLAECCVKFISKLDVGNMWHSVVLAVRYWSGKQRYGCTVGEVLELHQVASSKERNFIEVLHQLSGEVHWNDVILFFLWKMIISVMKTRPVSAAQHGLSIRCVLLCTRILLQDGSNNEVLRKVTNLLQHLIERDSPDRVVPMMCYSIAIVPEIVDKLLLEDNEQYEPVRRVMSVHLASRDELFTIFNKVIMSRLLNKNTYSTTCLQKLSIHGFQHWFTESINVIITDINGLNLESMELSSRLSSAMMTCYALFSLATNRLVPDKEAVVFPVLNECVQIISNHFESEKKGGNEMFVDTVGLQLLSDDTLVKTVLRLLLFGRLITSFVRSTDCSTLSQIANLVEEIHKLREFTRLKLEQRGKTASYRLLYFGLNDWLQIVKPWTNFLPADFTVASD</sequence>
<feature type="region of interest" description="Disordered" evidence="2">
    <location>
        <begin position="604"/>
        <end position="624"/>
    </location>
</feature>
<reference evidence="3 4" key="2">
    <citation type="submission" date="2018-11" db="EMBL/GenBank/DDBJ databases">
        <authorList>
            <consortium name="Pathogen Informatics"/>
        </authorList>
    </citation>
    <scope>NUCLEOTIDE SEQUENCE [LARGE SCALE GENOMIC DNA]</scope>
</reference>
<feature type="coiled-coil region" evidence="1">
    <location>
        <begin position="57"/>
        <end position="115"/>
    </location>
</feature>
<evidence type="ECO:0000313" key="5">
    <source>
        <dbReference type="WBParaSite" id="BPAG_0000818901-mRNA-1"/>
    </source>
</evidence>
<dbReference type="Proteomes" id="UP000278627">
    <property type="component" value="Unassembled WGS sequence"/>
</dbReference>
<dbReference type="STRING" id="6280.A0A0N4TIV9"/>
<gene>
    <name evidence="3" type="ORF">BPAG_LOCUS8151</name>
</gene>
<feature type="region of interest" description="Disordered" evidence="2">
    <location>
        <begin position="509"/>
        <end position="532"/>
    </location>
</feature>
<name>A0A0N4TIV9_BRUPA</name>
<proteinExistence type="predicted"/>
<feature type="region of interest" description="Disordered" evidence="2">
    <location>
        <begin position="637"/>
        <end position="718"/>
    </location>
</feature>
<keyword evidence="1" id="KW-0175">Coiled coil</keyword>
<evidence type="ECO:0000313" key="3">
    <source>
        <dbReference type="EMBL" id="VDN89337.1"/>
    </source>
</evidence>
<feature type="region of interest" description="Disordered" evidence="2">
    <location>
        <begin position="283"/>
        <end position="321"/>
    </location>
</feature>
<evidence type="ECO:0000256" key="2">
    <source>
        <dbReference type="SAM" id="MobiDB-lite"/>
    </source>
</evidence>
<organism evidence="5">
    <name type="scientific">Brugia pahangi</name>
    <name type="common">Filarial nematode worm</name>
    <dbReference type="NCBI Taxonomy" id="6280"/>
    <lineage>
        <taxon>Eukaryota</taxon>
        <taxon>Metazoa</taxon>
        <taxon>Ecdysozoa</taxon>
        <taxon>Nematoda</taxon>
        <taxon>Chromadorea</taxon>
        <taxon>Rhabditida</taxon>
        <taxon>Spirurina</taxon>
        <taxon>Spiruromorpha</taxon>
        <taxon>Filarioidea</taxon>
        <taxon>Onchocercidae</taxon>
        <taxon>Brugia</taxon>
    </lineage>
</organism>